<dbReference type="InterPro" id="IPR027417">
    <property type="entry name" value="P-loop_NTPase"/>
</dbReference>
<evidence type="ECO:0000256" key="4">
    <source>
        <dbReference type="ARBA" id="ARBA00022737"/>
    </source>
</evidence>
<dbReference type="Proteomes" id="UP000694427">
    <property type="component" value="Unplaced"/>
</dbReference>
<evidence type="ECO:0000313" key="10">
    <source>
        <dbReference type="Proteomes" id="UP000694427"/>
    </source>
</evidence>
<comment type="subcellular location">
    <subcellularLocation>
        <location evidence="1">Cytoplasm</location>
    </subcellularLocation>
</comment>
<feature type="compositionally biased region" description="Acidic residues" evidence="7">
    <location>
        <begin position="1"/>
        <end position="12"/>
    </location>
</feature>
<dbReference type="GO" id="GO:0005737">
    <property type="term" value="C:cytoplasm"/>
    <property type="evidence" value="ECO:0007669"/>
    <property type="project" value="UniProtKB-SubCell"/>
</dbReference>
<keyword evidence="2" id="KW-0963">Cytoplasm</keyword>
<evidence type="ECO:0000256" key="6">
    <source>
        <dbReference type="ARBA" id="ARBA00022840"/>
    </source>
</evidence>
<dbReference type="InterPro" id="IPR029495">
    <property type="entry name" value="NACHT-assoc"/>
</dbReference>
<dbReference type="InterPro" id="IPR051261">
    <property type="entry name" value="NLR"/>
</dbReference>
<evidence type="ECO:0000313" key="9">
    <source>
        <dbReference type="Ensembl" id="ENSCCRP00010097487.1"/>
    </source>
</evidence>
<feature type="region of interest" description="Disordered" evidence="7">
    <location>
        <begin position="1"/>
        <end position="71"/>
    </location>
</feature>
<dbReference type="Pfam" id="PF14484">
    <property type="entry name" value="FISNA"/>
    <property type="match status" value="1"/>
</dbReference>
<dbReference type="InterPro" id="IPR032675">
    <property type="entry name" value="LRR_dom_sf"/>
</dbReference>
<proteinExistence type="predicted"/>
<dbReference type="PROSITE" id="PS50837">
    <property type="entry name" value="NACHT"/>
    <property type="match status" value="1"/>
</dbReference>
<keyword evidence="3" id="KW-0433">Leucine-rich repeat</keyword>
<evidence type="ECO:0000256" key="3">
    <source>
        <dbReference type="ARBA" id="ARBA00022614"/>
    </source>
</evidence>
<dbReference type="Pfam" id="PF13516">
    <property type="entry name" value="LRR_6"/>
    <property type="match status" value="2"/>
</dbReference>
<dbReference type="Gene3D" id="3.40.50.300">
    <property type="entry name" value="P-loop containing nucleotide triphosphate hydrolases"/>
    <property type="match status" value="1"/>
</dbReference>
<reference evidence="9" key="2">
    <citation type="submission" date="2025-09" db="UniProtKB">
        <authorList>
            <consortium name="Ensembl"/>
        </authorList>
    </citation>
    <scope>IDENTIFICATION</scope>
</reference>
<dbReference type="Gene3D" id="3.80.10.10">
    <property type="entry name" value="Ribonuclease Inhibitor"/>
    <property type="match status" value="1"/>
</dbReference>
<keyword evidence="4" id="KW-0677">Repeat</keyword>
<dbReference type="FunFam" id="3.40.50.300:FF:000210">
    <property type="entry name" value="Si:dkey-16p6.1"/>
    <property type="match status" value="1"/>
</dbReference>
<keyword evidence="5" id="KW-0547">Nucleotide-binding</keyword>
<dbReference type="SUPFAM" id="SSF52047">
    <property type="entry name" value="RNI-like"/>
    <property type="match status" value="1"/>
</dbReference>
<sequence length="753" mass="85523">MEDTQTSTDEEFSPGCSSVHQKRSEAESSCVSMRSDASMGHPIQFKSGDTKTDLSSVQQKRSEAESSCVSMRIDASMNQSLDYKSDNRKTDLRHEVLNTLRSNLMKKFERLYEGTATQGNPTLLNEIYTELYITESVSGEISNEHEVRQIETQSRRAATEDTAIKCSDIFRPLPGQDKAIRTVLTKGVAGIGKTVSVQKFILDWAEGKENQDVQLIFPLPFREINLMKDKTLSLSDLLHVFFPETKEVEISRDEYKVLFIFDGLDECRLFLDFKSKVKLCNISESASVDQLLMNLIVGNLLPSALIWITSRPAAADLVPSECVHRVTEVRGFNEPQKEEYFRKRISDQSLADRIISHLKTSRSLYIMCHIPVFCWISAAVLEKMLSQAESGEIPKTLTQMYTHFLILQTNIKHEKHYEKKVTDEDMILKLGKVAFQQLVKGNLIFYEEDLSECGIDVTEASVYSGLCTQIFREELGLYQGKVFCFVHLSIQEHLAALYVLLLFSNNNRNVFEPITKQNAQSKLQDRFQLLFKRVSLSELHQRAVDEALQSKNGHLDLFLRFLLGLSVESNQILLRQIMTLKRSSSDSNEKTVEFIKKKIRISDSPEKSINLFHCLNELGDHSLVEEIQQYLTSGRISEAKLSSSQWSAVVFLLLTSEEGLNEFRLDKFVKEKNKPENMEVLQKLLPVIKESRSVQLRDCVVTDEGCAALASALRSNPSPLRELNLSGNKTGDLGVKRLSAGLEDPHCKLQKLW</sequence>
<name>A0A8C1NY65_CYPCA</name>
<feature type="compositionally biased region" description="Polar residues" evidence="7">
    <location>
        <begin position="53"/>
        <end position="69"/>
    </location>
</feature>
<organism evidence="9 10">
    <name type="scientific">Cyprinus carpio</name>
    <name type="common">Common carp</name>
    <dbReference type="NCBI Taxonomy" id="7962"/>
    <lineage>
        <taxon>Eukaryota</taxon>
        <taxon>Metazoa</taxon>
        <taxon>Chordata</taxon>
        <taxon>Craniata</taxon>
        <taxon>Vertebrata</taxon>
        <taxon>Euteleostomi</taxon>
        <taxon>Actinopterygii</taxon>
        <taxon>Neopterygii</taxon>
        <taxon>Teleostei</taxon>
        <taxon>Ostariophysi</taxon>
        <taxon>Cypriniformes</taxon>
        <taxon>Cyprinidae</taxon>
        <taxon>Cyprininae</taxon>
        <taxon>Cyprinus</taxon>
    </lineage>
</organism>
<dbReference type="PANTHER" id="PTHR24106">
    <property type="entry name" value="NACHT, LRR AND CARD DOMAINS-CONTAINING"/>
    <property type="match status" value="1"/>
</dbReference>
<dbReference type="InterPro" id="IPR007111">
    <property type="entry name" value="NACHT_NTPase"/>
</dbReference>
<dbReference type="Pfam" id="PF17779">
    <property type="entry name" value="WHD_NOD2"/>
    <property type="match status" value="1"/>
</dbReference>
<dbReference type="SMART" id="SM01288">
    <property type="entry name" value="FISNA"/>
    <property type="match status" value="1"/>
</dbReference>
<feature type="domain" description="NACHT" evidence="8">
    <location>
        <begin position="181"/>
        <end position="314"/>
    </location>
</feature>
<dbReference type="Pfam" id="PF05729">
    <property type="entry name" value="NACHT"/>
    <property type="match status" value="1"/>
</dbReference>
<dbReference type="AlphaFoldDB" id="A0A8C1NY65"/>
<accession>A0A8C1NY65</accession>
<dbReference type="SMART" id="SM00368">
    <property type="entry name" value="LRR_RI"/>
    <property type="match status" value="2"/>
</dbReference>
<evidence type="ECO:0000256" key="5">
    <source>
        <dbReference type="ARBA" id="ARBA00022741"/>
    </source>
</evidence>
<dbReference type="SUPFAM" id="SSF52540">
    <property type="entry name" value="P-loop containing nucleoside triphosphate hydrolases"/>
    <property type="match status" value="1"/>
</dbReference>
<evidence type="ECO:0000256" key="2">
    <source>
        <dbReference type="ARBA" id="ARBA00022490"/>
    </source>
</evidence>
<dbReference type="GO" id="GO:0005524">
    <property type="term" value="F:ATP binding"/>
    <property type="evidence" value="ECO:0007669"/>
    <property type="project" value="UniProtKB-KW"/>
</dbReference>
<evidence type="ECO:0000256" key="1">
    <source>
        <dbReference type="ARBA" id="ARBA00004496"/>
    </source>
</evidence>
<reference evidence="9" key="1">
    <citation type="submission" date="2025-08" db="UniProtKB">
        <authorList>
            <consortium name="Ensembl"/>
        </authorList>
    </citation>
    <scope>IDENTIFICATION</scope>
</reference>
<dbReference type="InterPro" id="IPR041267">
    <property type="entry name" value="NLRP_HD2"/>
</dbReference>
<dbReference type="Ensembl" id="ENSCCRT00010108109.1">
    <property type="protein sequence ID" value="ENSCCRP00010097487.1"/>
    <property type="gene ID" value="ENSCCRG00010042701.1"/>
</dbReference>
<dbReference type="Pfam" id="PF17776">
    <property type="entry name" value="NLRC4_HD2"/>
    <property type="match status" value="1"/>
</dbReference>
<dbReference type="InterPro" id="IPR001611">
    <property type="entry name" value="Leu-rich_rpt"/>
</dbReference>
<keyword evidence="10" id="KW-1185">Reference proteome</keyword>
<keyword evidence="6" id="KW-0067">ATP-binding</keyword>
<dbReference type="InterPro" id="IPR041075">
    <property type="entry name" value="NOD1/2_WH"/>
</dbReference>
<protein>
    <recommendedName>
        <fullName evidence="8">NACHT domain-containing protein</fullName>
    </recommendedName>
</protein>
<evidence type="ECO:0000256" key="7">
    <source>
        <dbReference type="SAM" id="MobiDB-lite"/>
    </source>
</evidence>
<evidence type="ECO:0000259" key="8">
    <source>
        <dbReference type="PROSITE" id="PS50837"/>
    </source>
</evidence>